<dbReference type="Gene3D" id="3.40.50.1820">
    <property type="entry name" value="alpha/beta hydrolase"/>
    <property type="match status" value="1"/>
</dbReference>
<dbReference type="Proteomes" id="UP000217792">
    <property type="component" value="Chromosome"/>
</dbReference>
<evidence type="ECO:0000313" key="1">
    <source>
        <dbReference type="EMBL" id="BAW17741.1"/>
    </source>
</evidence>
<gene>
    <name evidence="1" type="ORF">SITYG_17640</name>
</gene>
<protein>
    <recommendedName>
        <fullName evidence="3">DUF2974 domain-containing protein</fullName>
    </recommendedName>
</protein>
<accession>A0AAD1C992</accession>
<evidence type="ECO:0000313" key="2">
    <source>
        <dbReference type="Proteomes" id="UP000217792"/>
    </source>
</evidence>
<reference evidence="1 2" key="1">
    <citation type="journal article" date="2017" name="Infect. Immun.">
        <title>Characterization of the Pathogenicity of Streptococcus intermedius TYG1620 Isolated from a Human Brain Abscess Based on the Complete Genome Sequence with Transcriptome Analysis and Transposon Mutagenesis in a Murine Subcutaneous Abscess Model.</title>
        <authorList>
            <person name="Hasegawa N."/>
            <person name="Sekizuka T."/>
            <person name="Sugi Y."/>
            <person name="Kawakami N."/>
            <person name="Ogasawara Y."/>
            <person name="Kato K."/>
            <person name="Yamashita A."/>
            <person name="Takeuchi F."/>
            <person name="Kuroda M."/>
        </authorList>
    </citation>
    <scope>NUCLEOTIDE SEQUENCE [LARGE SCALE GENOMIC DNA]</scope>
    <source>
        <strain evidence="1 2">TYG1620</strain>
    </source>
</reference>
<dbReference type="RefSeq" id="WP_096363190.1">
    <property type="nucleotide sequence ID" value="NZ_AP014880.1"/>
</dbReference>
<evidence type="ECO:0008006" key="3">
    <source>
        <dbReference type="Google" id="ProtNLM"/>
    </source>
</evidence>
<dbReference type="SUPFAM" id="SSF53474">
    <property type="entry name" value="alpha/beta-Hydrolases"/>
    <property type="match status" value="1"/>
</dbReference>
<organism evidence="1 2">
    <name type="scientific">Streptococcus intermedius</name>
    <dbReference type="NCBI Taxonomy" id="1338"/>
    <lineage>
        <taxon>Bacteria</taxon>
        <taxon>Bacillati</taxon>
        <taxon>Bacillota</taxon>
        <taxon>Bacilli</taxon>
        <taxon>Lactobacillales</taxon>
        <taxon>Streptococcaceae</taxon>
        <taxon>Streptococcus</taxon>
        <taxon>Streptococcus anginosus group</taxon>
    </lineage>
</organism>
<dbReference type="EMBL" id="AP014880">
    <property type="protein sequence ID" value="BAW17741.1"/>
    <property type="molecule type" value="Genomic_DNA"/>
</dbReference>
<name>A0AAD1C992_STRIT</name>
<proteinExistence type="predicted"/>
<dbReference type="AlphaFoldDB" id="A0AAD1C992"/>
<sequence length="443" mass="49018">MNKKYTDLQRKLIAEKEYDKSLTIGDPVTIGNKNNKTTIGTVVDVIDQSDNGLHMTVVKEPSGDVTVLFQGSKAPGEKGSWADWVKNDIPMAASILANQRLQNETFDQVNAPYATQQLVAASRELNKLLDDDKYKGAKFNLYAHSLGSMDAQLSLANVSDPSRIRSAYLYNGPNTYPNLSKEQKAKVDSMKPRIQNYIDPLDVIGLNYPKQGSKNAVGTLHHVASRFATDKVNESFKEAKSPLETLGAAISAPITWFGDQHLWGGYIVNPDGSFKHSLLTEKEARVGQAVGKVQGDLLTYYDHKKALASGGFSSREQLFLDSEQAGIVANNLYDTAYQGYKKIQTIRNEAVAKAEKILASTRDVPFGFILSPSEMEEAYREGGVDRASIVTATEEHFDSKVAQAKEIAKDFEVMKGKLHSGIQKKLNEDKELARKFKEWTSLK</sequence>
<dbReference type="InterPro" id="IPR029058">
    <property type="entry name" value="AB_hydrolase_fold"/>
</dbReference>